<evidence type="ECO:0000313" key="1">
    <source>
        <dbReference type="EMBL" id="WUN77921.1"/>
    </source>
</evidence>
<protein>
    <submittedName>
        <fullName evidence="1">Uncharacterized protein</fullName>
    </submittedName>
</protein>
<sequence>MRAVCRAVHPDYHAHRYPHTQDYRDYVASGRPIRIIRIRLAPGEGYVAPTEHLLHDGSTEAQDQPSAAAFWLGHWPRGILPPSSDISRRCFPWDSD</sequence>
<dbReference type="RefSeq" id="WP_031147469.1">
    <property type="nucleotide sequence ID" value="NZ_CP108036.1"/>
</dbReference>
<dbReference type="EMBL" id="CP108036">
    <property type="protein sequence ID" value="WUN77921.1"/>
    <property type="molecule type" value="Genomic_DNA"/>
</dbReference>
<evidence type="ECO:0000313" key="2">
    <source>
        <dbReference type="Proteomes" id="UP001432312"/>
    </source>
</evidence>
<name>A0ABZ1Q5E4_9ACTN</name>
<gene>
    <name evidence="1" type="ORF">OHA91_05045</name>
</gene>
<proteinExistence type="predicted"/>
<accession>A0ABZ1Q5E4</accession>
<reference evidence="1" key="1">
    <citation type="submission" date="2022-10" db="EMBL/GenBank/DDBJ databases">
        <title>The complete genomes of actinobacterial strains from the NBC collection.</title>
        <authorList>
            <person name="Joergensen T.S."/>
            <person name="Alvarez Arevalo M."/>
            <person name="Sterndorff E.B."/>
            <person name="Faurdal D."/>
            <person name="Vuksanovic O."/>
            <person name="Mourched A.-S."/>
            <person name="Charusanti P."/>
            <person name="Shaw S."/>
            <person name="Blin K."/>
            <person name="Weber T."/>
        </authorList>
    </citation>
    <scope>NUCLEOTIDE SEQUENCE</scope>
    <source>
        <strain evidence="1">NBC_00303</strain>
    </source>
</reference>
<dbReference type="Proteomes" id="UP001432312">
    <property type="component" value="Chromosome"/>
</dbReference>
<keyword evidence="2" id="KW-1185">Reference proteome</keyword>
<dbReference type="GeneID" id="95495378"/>
<organism evidence="1 2">
    <name type="scientific">Streptomyces erythrochromogenes</name>
    <dbReference type="NCBI Taxonomy" id="285574"/>
    <lineage>
        <taxon>Bacteria</taxon>
        <taxon>Bacillati</taxon>
        <taxon>Actinomycetota</taxon>
        <taxon>Actinomycetes</taxon>
        <taxon>Kitasatosporales</taxon>
        <taxon>Streptomycetaceae</taxon>
        <taxon>Streptomyces</taxon>
    </lineage>
</organism>